<dbReference type="Proteomes" id="UP001054945">
    <property type="component" value="Unassembled WGS sequence"/>
</dbReference>
<organism evidence="1 2">
    <name type="scientific">Caerostris extrusa</name>
    <name type="common">Bark spider</name>
    <name type="synonym">Caerostris bankana</name>
    <dbReference type="NCBI Taxonomy" id="172846"/>
    <lineage>
        <taxon>Eukaryota</taxon>
        <taxon>Metazoa</taxon>
        <taxon>Ecdysozoa</taxon>
        <taxon>Arthropoda</taxon>
        <taxon>Chelicerata</taxon>
        <taxon>Arachnida</taxon>
        <taxon>Araneae</taxon>
        <taxon>Araneomorphae</taxon>
        <taxon>Entelegynae</taxon>
        <taxon>Araneoidea</taxon>
        <taxon>Araneidae</taxon>
        <taxon>Caerostris</taxon>
    </lineage>
</organism>
<gene>
    <name evidence="1" type="ORF">CEXT_202361</name>
</gene>
<evidence type="ECO:0000313" key="2">
    <source>
        <dbReference type="Proteomes" id="UP001054945"/>
    </source>
</evidence>
<reference evidence="1 2" key="1">
    <citation type="submission" date="2021-06" db="EMBL/GenBank/DDBJ databases">
        <title>Caerostris extrusa draft genome.</title>
        <authorList>
            <person name="Kono N."/>
            <person name="Arakawa K."/>
        </authorList>
    </citation>
    <scope>NUCLEOTIDE SEQUENCE [LARGE SCALE GENOMIC DNA]</scope>
</reference>
<dbReference type="AlphaFoldDB" id="A0AAV4R5A3"/>
<protein>
    <submittedName>
        <fullName evidence="1">Uncharacterized protein</fullName>
    </submittedName>
</protein>
<comment type="caution">
    <text evidence="1">The sequence shown here is derived from an EMBL/GenBank/DDBJ whole genome shotgun (WGS) entry which is preliminary data.</text>
</comment>
<keyword evidence="2" id="KW-1185">Reference proteome</keyword>
<evidence type="ECO:0000313" key="1">
    <source>
        <dbReference type="EMBL" id="GIY16660.1"/>
    </source>
</evidence>
<sequence>MLITIRAISHDYVNYFHLVLNVCRAKCLVPECLNCSRNHYDSPSILLHVACNALLGRRPRHSRQWMAARAIKVSEKETVLFPAVSPGQRRSLRNTLFGLIFK</sequence>
<accession>A0AAV4R5A3</accession>
<proteinExistence type="predicted"/>
<name>A0AAV4R5A3_CAEEX</name>
<dbReference type="EMBL" id="BPLR01007397">
    <property type="protein sequence ID" value="GIY16660.1"/>
    <property type="molecule type" value="Genomic_DNA"/>
</dbReference>